<dbReference type="eggNOG" id="COG3004">
    <property type="taxonomic scope" value="Bacteria"/>
</dbReference>
<feature type="transmembrane region" description="Helical" evidence="7">
    <location>
        <begin position="299"/>
        <end position="321"/>
    </location>
</feature>
<dbReference type="Proteomes" id="UP000005744">
    <property type="component" value="Unassembled WGS sequence"/>
</dbReference>
<keyword evidence="7" id="KW-0406">Ion transport</keyword>
<dbReference type="STRING" id="395493.BegalDRAFT_2700"/>
<keyword evidence="7" id="KW-0915">Sodium</keyword>
<comment type="similarity">
    <text evidence="7">Belongs to the NhaA Na(+)/H(+) (TC 2.A.33) antiporter family.</text>
</comment>
<dbReference type="PANTHER" id="PTHR30341">
    <property type="entry name" value="SODIUM ION/PROTON ANTIPORTER NHAA-RELATED"/>
    <property type="match status" value="1"/>
</dbReference>
<dbReference type="RefSeq" id="WP_002690803.1">
    <property type="nucleotide sequence ID" value="NZ_JH600070.1"/>
</dbReference>
<dbReference type="OrthoDB" id="9808135at2"/>
<evidence type="ECO:0000256" key="5">
    <source>
        <dbReference type="ARBA" id="ARBA00023136"/>
    </source>
</evidence>
<dbReference type="NCBIfam" id="NF007112">
    <property type="entry name" value="PRK09561.1"/>
    <property type="match status" value="1"/>
</dbReference>
<evidence type="ECO:0000256" key="3">
    <source>
        <dbReference type="ARBA" id="ARBA00022692"/>
    </source>
</evidence>
<name>I3CIU8_9GAMM</name>
<keyword evidence="9" id="KW-1185">Reference proteome</keyword>
<dbReference type="NCBIfam" id="NF007111">
    <property type="entry name" value="PRK09560.1"/>
    <property type="match status" value="1"/>
</dbReference>
<dbReference type="GO" id="GO:0005886">
    <property type="term" value="C:plasma membrane"/>
    <property type="evidence" value="ECO:0007669"/>
    <property type="project" value="UniProtKB-SubCell"/>
</dbReference>
<feature type="transmembrane region" description="Helical" evidence="7">
    <location>
        <begin position="162"/>
        <end position="181"/>
    </location>
</feature>
<feature type="transmembrane region" description="Helical" evidence="7">
    <location>
        <begin position="333"/>
        <end position="359"/>
    </location>
</feature>
<dbReference type="HOGENOM" id="CLU_015803_1_0_6"/>
<keyword evidence="7" id="KW-0050">Antiport</keyword>
<dbReference type="InterPro" id="IPR023171">
    <property type="entry name" value="Na/H_antiporter_dom_sf"/>
</dbReference>
<evidence type="ECO:0000256" key="4">
    <source>
        <dbReference type="ARBA" id="ARBA00022989"/>
    </source>
</evidence>
<keyword evidence="4 7" id="KW-1133">Transmembrane helix</keyword>
<comment type="catalytic activity">
    <reaction evidence="7">
        <text>Na(+)(in) + 2 H(+)(out) = Na(+)(out) + 2 H(+)(in)</text>
        <dbReference type="Rhea" id="RHEA:29251"/>
        <dbReference type="ChEBI" id="CHEBI:15378"/>
        <dbReference type="ChEBI" id="CHEBI:29101"/>
    </reaction>
</comment>
<evidence type="ECO:0000313" key="8">
    <source>
        <dbReference type="EMBL" id="EIJ43541.1"/>
    </source>
</evidence>
<evidence type="ECO:0000256" key="7">
    <source>
        <dbReference type="HAMAP-Rule" id="MF_01844"/>
    </source>
</evidence>
<feature type="transmembrane region" description="Helical" evidence="7">
    <location>
        <begin position="264"/>
        <end position="287"/>
    </location>
</feature>
<dbReference type="NCBIfam" id="TIGR00773">
    <property type="entry name" value="NhaA"/>
    <property type="match status" value="1"/>
</dbReference>
<protein>
    <recommendedName>
        <fullName evidence="7">Na(+)/H(+) antiporter NhaA</fullName>
    </recommendedName>
    <alternativeName>
        <fullName evidence="7">Sodium/proton antiporter NhaA</fullName>
    </alternativeName>
</protein>
<feature type="transmembrane region" description="Helical" evidence="7">
    <location>
        <begin position="371"/>
        <end position="391"/>
    </location>
</feature>
<keyword evidence="5 7" id="KW-0472">Membrane</keyword>
<keyword evidence="7" id="KW-0813">Transport</keyword>
<feature type="transmembrane region" description="Helical" evidence="7">
    <location>
        <begin position="129"/>
        <end position="150"/>
    </location>
</feature>
<dbReference type="InterPro" id="IPR004670">
    <property type="entry name" value="NhaA"/>
</dbReference>
<accession>I3CIU8</accession>
<keyword evidence="2 7" id="KW-1003">Cell membrane</keyword>
<feature type="transmembrane region" description="Helical" evidence="7">
    <location>
        <begin position="215"/>
        <end position="244"/>
    </location>
</feature>
<dbReference type="AlphaFoldDB" id="I3CIU8"/>
<comment type="function">
    <text evidence="7">Na(+)/H(+) antiporter that extrudes sodium in exchange for external protons.</text>
</comment>
<evidence type="ECO:0000313" key="9">
    <source>
        <dbReference type="Proteomes" id="UP000005744"/>
    </source>
</evidence>
<feature type="transmembrane region" description="Helical" evidence="7">
    <location>
        <begin position="187"/>
        <end position="208"/>
    </location>
</feature>
<evidence type="ECO:0000256" key="6">
    <source>
        <dbReference type="ARBA" id="ARBA00023201"/>
    </source>
</evidence>
<organism evidence="8 9">
    <name type="scientific">Beggiatoa alba B18LD</name>
    <dbReference type="NCBI Taxonomy" id="395493"/>
    <lineage>
        <taxon>Bacteria</taxon>
        <taxon>Pseudomonadati</taxon>
        <taxon>Pseudomonadota</taxon>
        <taxon>Gammaproteobacteria</taxon>
        <taxon>Thiotrichales</taxon>
        <taxon>Thiotrichaceae</taxon>
        <taxon>Beggiatoa</taxon>
    </lineage>
</organism>
<keyword evidence="3 7" id="KW-0812">Transmembrane</keyword>
<dbReference type="Gene3D" id="1.20.1530.10">
    <property type="entry name" value="Na+/H+ antiporter like domain"/>
    <property type="match status" value="1"/>
</dbReference>
<dbReference type="GO" id="GO:0006885">
    <property type="term" value="P:regulation of pH"/>
    <property type="evidence" value="ECO:0007669"/>
    <property type="project" value="UniProtKB-UniRule"/>
</dbReference>
<dbReference type="EMBL" id="JH600070">
    <property type="protein sequence ID" value="EIJ43541.1"/>
    <property type="molecule type" value="Genomic_DNA"/>
</dbReference>
<gene>
    <name evidence="7" type="primary">nhaA</name>
    <name evidence="8" type="ORF">BegalDRAFT_2700</name>
</gene>
<evidence type="ECO:0000256" key="1">
    <source>
        <dbReference type="ARBA" id="ARBA00004429"/>
    </source>
</evidence>
<feature type="transmembrane region" description="Helical" evidence="7">
    <location>
        <begin position="65"/>
        <end position="83"/>
    </location>
</feature>
<keyword evidence="6 7" id="KW-0739">Sodium transport</keyword>
<proteinExistence type="inferred from homology"/>
<dbReference type="HAMAP" id="MF_01844">
    <property type="entry name" value="NhaA"/>
    <property type="match status" value="1"/>
</dbReference>
<dbReference type="PANTHER" id="PTHR30341:SF0">
    <property type="entry name" value="NA(+)_H(+) ANTIPORTER NHAA"/>
    <property type="match status" value="1"/>
</dbReference>
<dbReference type="GO" id="GO:0015385">
    <property type="term" value="F:sodium:proton antiporter activity"/>
    <property type="evidence" value="ECO:0007669"/>
    <property type="project" value="UniProtKB-UniRule"/>
</dbReference>
<feature type="transmembrane region" description="Helical" evidence="7">
    <location>
        <begin position="104"/>
        <end position="123"/>
    </location>
</feature>
<dbReference type="Pfam" id="PF06965">
    <property type="entry name" value="Na_H_antiport_1"/>
    <property type="match status" value="1"/>
</dbReference>
<comment type="subcellular location">
    <subcellularLocation>
        <location evidence="1">Cell inner membrane</location>
        <topology evidence="1">Multi-pass membrane protein</topology>
    </subcellularLocation>
    <subcellularLocation>
        <location evidence="7">Cell membrane</location>
        <topology evidence="7">Multi-pass membrane protein</topology>
    </subcellularLocation>
</comment>
<evidence type="ECO:0000256" key="2">
    <source>
        <dbReference type="ARBA" id="ARBA00022475"/>
    </source>
</evidence>
<reference evidence="8 9" key="1">
    <citation type="submission" date="2011-11" db="EMBL/GenBank/DDBJ databases">
        <title>Improved High-Quality Draft sequence of Beggiatoa alba B18lD.</title>
        <authorList>
            <consortium name="US DOE Joint Genome Institute"/>
            <person name="Lucas S."/>
            <person name="Han J."/>
            <person name="Lapidus A."/>
            <person name="Cheng J.-F."/>
            <person name="Goodwin L."/>
            <person name="Pitluck S."/>
            <person name="Peters L."/>
            <person name="Mikhailova N."/>
            <person name="Held B."/>
            <person name="Detter J.C."/>
            <person name="Han C."/>
            <person name="Tapia R."/>
            <person name="Land M."/>
            <person name="Hauser L."/>
            <person name="Kyrpides N."/>
            <person name="Ivanova N."/>
            <person name="Pagani I."/>
            <person name="Samuel K."/>
            <person name="Teske A."/>
            <person name="Mueller J."/>
            <person name="Woyke T."/>
        </authorList>
    </citation>
    <scope>NUCLEOTIDE SEQUENCE [LARGE SCALE GENOMIC DNA]</scope>
    <source>
        <strain evidence="8 9">B18LD</strain>
    </source>
</reference>
<sequence>MAINRLHDTLQEFFKLESASSILLLGAAVLALIMNNTPVLTDIYQGFLHMPLGLRIAEIHLDKYVLLWINDGLMAVFFFLVGLELKRELLEGQLASIQQAILPLLAAIGGMLVPAVIYIMINWGNGETLQGWAIPAATDIAFSLGVLVLLKGIVPDSLRIFLLALAIIDDMGAIIIIAAFYSGDSFAWTPLYYALGAVVVLALLNIFHVTRFAPYLVVGVILWVCVLKSGVHATLAGVILAIFIPLKTKGNQNHSLLEDLEHTLHPWVAFAIMPIFAFANAGVSFAGVSFSTLLGTVPLGIMLGLFLGKQLGVFGFTWLAVKYNIAKLPEQASWLQLYGVAILCGIGFTMSLFIGGLAFGLEGDYANQVKIGVIVGSLLSAVMGYVLLRFFTKQLAN</sequence>